<dbReference type="GO" id="GO:0071555">
    <property type="term" value="P:cell wall organization"/>
    <property type="evidence" value="ECO:0007669"/>
    <property type="project" value="UniProtKB-KW"/>
</dbReference>
<evidence type="ECO:0000259" key="12">
    <source>
        <dbReference type="Pfam" id="PF00905"/>
    </source>
</evidence>
<protein>
    <submittedName>
        <fullName evidence="14">Penicillin-binding protein A</fullName>
    </submittedName>
</protein>
<feature type="domain" description="Penicillin-binding protein dimerisation" evidence="13">
    <location>
        <begin position="64"/>
        <end position="324"/>
    </location>
</feature>
<evidence type="ECO:0000256" key="1">
    <source>
        <dbReference type="ARBA" id="ARBA00004167"/>
    </source>
</evidence>
<comment type="subcellular location">
    <subcellularLocation>
        <location evidence="2">Cell membrane</location>
    </subcellularLocation>
    <subcellularLocation>
        <location evidence="1">Membrane</location>
        <topology evidence="1">Single-pass membrane protein</topology>
    </subcellularLocation>
</comment>
<gene>
    <name evidence="14" type="primary">pbpA_1</name>
    <name evidence="14" type="ORF">ERS852456_00430</name>
</gene>
<dbReference type="AlphaFoldDB" id="A0A173YLE9"/>
<dbReference type="Gene3D" id="3.40.710.10">
    <property type="entry name" value="DD-peptidase/beta-lactamase superfamily"/>
    <property type="match status" value="1"/>
</dbReference>
<comment type="similarity">
    <text evidence="3">Belongs to the transpeptidase family.</text>
</comment>
<name>A0A173YLE9_9FIRM</name>
<evidence type="ECO:0000259" key="13">
    <source>
        <dbReference type="Pfam" id="PF03717"/>
    </source>
</evidence>
<dbReference type="InterPro" id="IPR036138">
    <property type="entry name" value="PBP_dimer_sf"/>
</dbReference>
<evidence type="ECO:0000313" key="14">
    <source>
        <dbReference type="EMBL" id="CUN64056.1"/>
    </source>
</evidence>
<dbReference type="GO" id="GO:0008360">
    <property type="term" value="P:regulation of cell shape"/>
    <property type="evidence" value="ECO:0007669"/>
    <property type="project" value="UniProtKB-KW"/>
</dbReference>
<dbReference type="InterPro" id="IPR012338">
    <property type="entry name" value="Beta-lactam/transpept-like"/>
</dbReference>
<evidence type="ECO:0000256" key="6">
    <source>
        <dbReference type="ARBA" id="ARBA00022960"/>
    </source>
</evidence>
<dbReference type="PANTHER" id="PTHR30627">
    <property type="entry name" value="PEPTIDOGLYCAN D,D-TRANSPEPTIDASE"/>
    <property type="match status" value="1"/>
</dbReference>
<dbReference type="SUPFAM" id="SSF56519">
    <property type="entry name" value="Penicillin binding protein dimerisation domain"/>
    <property type="match status" value="1"/>
</dbReference>
<dbReference type="Proteomes" id="UP000095787">
    <property type="component" value="Unassembled WGS sequence"/>
</dbReference>
<evidence type="ECO:0000256" key="3">
    <source>
        <dbReference type="ARBA" id="ARBA00007171"/>
    </source>
</evidence>
<dbReference type="Pfam" id="PF00905">
    <property type="entry name" value="Transpeptidase"/>
    <property type="match status" value="1"/>
</dbReference>
<organism evidence="14 15">
    <name type="scientific">[Ruminococcus] torques</name>
    <dbReference type="NCBI Taxonomy" id="33039"/>
    <lineage>
        <taxon>Bacteria</taxon>
        <taxon>Bacillati</taxon>
        <taxon>Bacillota</taxon>
        <taxon>Clostridia</taxon>
        <taxon>Lachnospirales</taxon>
        <taxon>Lachnospiraceae</taxon>
        <taxon>Mediterraneibacter</taxon>
    </lineage>
</organism>
<dbReference type="GO" id="GO:0005886">
    <property type="term" value="C:plasma membrane"/>
    <property type="evidence" value="ECO:0007669"/>
    <property type="project" value="UniProtKB-SubCell"/>
</dbReference>
<dbReference type="SUPFAM" id="SSF56601">
    <property type="entry name" value="beta-lactamase/transpeptidase-like"/>
    <property type="match status" value="1"/>
</dbReference>
<dbReference type="PANTHER" id="PTHR30627:SF2">
    <property type="entry name" value="PEPTIDOGLYCAN D,D-TRANSPEPTIDASE MRDA"/>
    <property type="match status" value="1"/>
</dbReference>
<keyword evidence="6" id="KW-0133">Cell shape</keyword>
<keyword evidence="5 11" id="KW-0812">Transmembrane</keyword>
<keyword evidence="9 11" id="KW-0472">Membrane</keyword>
<keyword evidence="7" id="KW-0573">Peptidoglycan synthesis</keyword>
<dbReference type="GO" id="GO:0009252">
    <property type="term" value="P:peptidoglycan biosynthetic process"/>
    <property type="evidence" value="ECO:0007669"/>
    <property type="project" value="UniProtKB-KW"/>
</dbReference>
<evidence type="ECO:0000256" key="8">
    <source>
        <dbReference type="ARBA" id="ARBA00022989"/>
    </source>
</evidence>
<evidence type="ECO:0000256" key="9">
    <source>
        <dbReference type="ARBA" id="ARBA00023136"/>
    </source>
</evidence>
<evidence type="ECO:0000256" key="2">
    <source>
        <dbReference type="ARBA" id="ARBA00004236"/>
    </source>
</evidence>
<evidence type="ECO:0000256" key="4">
    <source>
        <dbReference type="ARBA" id="ARBA00022475"/>
    </source>
</evidence>
<keyword evidence="10" id="KW-0961">Cell wall biogenesis/degradation</keyword>
<dbReference type="Gene3D" id="1.10.10.1230">
    <property type="entry name" value="Penicillin-binding protein, N-terminal non-catalytic domain, head sub-domain"/>
    <property type="match status" value="1"/>
</dbReference>
<dbReference type="GO" id="GO:0071972">
    <property type="term" value="F:peptidoglycan L,D-transpeptidase activity"/>
    <property type="evidence" value="ECO:0007669"/>
    <property type="project" value="TreeGrafter"/>
</dbReference>
<dbReference type="Pfam" id="PF03717">
    <property type="entry name" value="PBP_dimer"/>
    <property type="match status" value="1"/>
</dbReference>
<dbReference type="GO" id="GO:0008658">
    <property type="term" value="F:penicillin binding"/>
    <property type="evidence" value="ECO:0007669"/>
    <property type="project" value="InterPro"/>
</dbReference>
<reference evidence="14 15" key="1">
    <citation type="submission" date="2015-09" db="EMBL/GenBank/DDBJ databases">
        <authorList>
            <consortium name="Pathogen Informatics"/>
        </authorList>
    </citation>
    <scope>NUCLEOTIDE SEQUENCE [LARGE SCALE GENOMIC DNA]</scope>
    <source>
        <strain evidence="14 15">2789STDY5834841</strain>
    </source>
</reference>
<evidence type="ECO:0000256" key="11">
    <source>
        <dbReference type="SAM" id="Phobius"/>
    </source>
</evidence>
<evidence type="ECO:0000313" key="15">
    <source>
        <dbReference type="Proteomes" id="UP000095787"/>
    </source>
</evidence>
<feature type="domain" description="Penicillin-binding protein transpeptidase" evidence="12">
    <location>
        <begin position="608"/>
        <end position="923"/>
    </location>
</feature>
<proteinExistence type="inferred from homology"/>
<evidence type="ECO:0000256" key="7">
    <source>
        <dbReference type="ARBA" id="ARBA00022984"/>
    </source>
</evidence>
<sequence>MFRRIIDRIKEAVEYLMSSRLIVLIIVFCLTSSILIGRLFYLQIVRGEDYLENYELQIRKTRTVPGTRGNIFDRNGEVIAYNELAYSVTIEDIIPTDTKTEDKNKILNDTLDSVLSIVEENGDSVIDNFGIILDSSGSYQFAETNETSRLRFVADVHGKSFIDDLTEKEKNKTAEQIVHYLCKRYGLDYSEHDAAYILKMVNMRYAMGLNSYQQWLTTVLASDVSDATAAAIMENQDSLQGVDISEDSLRRYPDGQYFASIIGYTGQISQEEYDDLSDDEKKRYSLSDIVGKSGIEHTFDSVLQGEKGKTTFYVDNLGKVTDTVSMTDPKAGNDVYLTIDKNLQISAYKLLEEKLAGIVLSKLSNVLDYDPSAEKDTKYIKIPVGDAYNSFIANEIIDMKKFGRTDAKPAEQAVYNTFTQKKAEILSELMAQLQNENAPAYKDLSKEMKAYMDYICDTLLKQTTGILMSDKIEAEDETQIAWATQETISLNRYLNYAISKNWIDTSKLGDSAYSSSEEIYSGVLAYLEEYLKEDSNFDKLLYKYLIKSGSVTGAQICAIVYEQGVLPMDENAYNGLLNGTTDAYGWLYDKIKTLQITPGQLALEPCSGGIVVTDPNSGDVLACVSYPGYDNNRLANTMDSAYYNQLNTGRANIFYNRATQEKTAPGSTFKMISATAGLEEGYIDAYTTTYCSGSFNTVTPSPKCWIYPGGHGALNVVQSLQHSCNVFYYQLGYNMGIDSNGNYDSDLGTDKLRKYAAMYGLDRKSGVEIPEAAPQISDEYSIQSAIGQGTNNFTVSQLNRYVTAVANSGTVYDLTLIDKTTDAAGNLIKDYSAEVDSTMDEINSSTWDLIHQGMEQMVASSTTFTGLDFSMAGKTGTAQHNELHADHVLFVGYAPAEQPQLSIAVRITYGYNSGYASEIGRDIAKVYFNPETAGELITGSAANLGEGIAGD</sequence>
<dbReference type="InterPro" id="IPR001460">
    <property type="entry name" value="PCN-bd_Tpept"/>
</dbReference>
<dbReference type="InterPro" id="IPR050515">
    <property type="entry name" value="Beta-lactam/transpept"/>
</dbReference>
<evidence type="ECO:0000256" key="5">
    <source>
        <dbReference type="ARBA" id="ARBA00022692"/>
    </source>
</evidence>
<dbReference type="Gene3D" id="3.90.1310.10">
    <property type="entry name" value="Penicillin-binding protein 2a (Domain 2)"/>
    <property type="match status" value="1"/>
</dbReference>
<keyword evidence="4" id="KW-1003">Cell membrane</keyword>
<accession>A0A173YLE9</accession>
<evidence type="ECO:0000256" key="10">
    <source>
        <dbReference type="ARBA" id="ARBA00023316"/>
    </source>
</evidence>
<feature type="transmembrane region" description="Helical" evidence="11">
    <location>
        <begin position="21"/>
        <end position="41"/>
    </location>
</feature>
<dbReference type="EMBL" id="CYZO01000004">
    <property type="protein sequence ID" value="CUN64056.1"/>
    <property type="molecule type" value="Genomic_DNA"/>
</dbReference>
<keyword evidence="8 11" id="KW-1133">Transmembrane helix</keyword>
<dbReference type="InterPro" id="IPR005311">
    <property type="entry name" value="PBP_dimer"/>
</dbReference>